<dbReference type="Gene3D" id="2.160.20.10">
    <property type="entry name" value="Single-stranded right-handed beta-helix, Pectin lyase-like"/>
    <property type="match status" value="1"/>
</dbReference>
<gene>
    <name evidence="2" type="ORF">GUITHDRAFT_149397</name>
</gene>
<reference evidence="3" key="3">
    <citation type="submission" date="2016-03" db="UniProtKB">
        <authorList>
            <consortium name="EnsemblProtists"/>
        </authorList>
    </citation>
    <scope>IDENTIFICATION</scope>
</reference>
<reference evidence="2 4" key="1">
    <citation type="journal article" date="2012" name="Nature">
        <title>Algal genomes reveal evolutionary mosaicism and the fate of nucleomorphs.</title>
        <authorList>
            <consortium name="DOE Joint Genome Institute"/>
            <person name="Curtis B.A."/>
            <person name="Tanifuji G."/>
            <person name="Burki F."/>
            <person name="Gruber A."/>
            <person name="Irimia M."/>
            <person name="Maruyama S."/>
            <person name="Arias M.C."/>
            <person name="Ball S.G."/>
            <person name="Gile G.H."/>
            <person name="Hirakawa Y."/>
            <person name="Hopkins J.F."/>
            <person name="Kuo A."/>
            <person name="Rensing S.A."/>
            <person name="Schmutz J."/>
            <person name="Symeonidi A."/>
            <person name="Elias M."/>
            <person name="Eveleigh R.J."/>
            <person name="Herman E.K."/>
            <person name="Klute M.J."/>
            <person name="Nakayama T."/>
            <person name="Obornik M."/>
            <person name="Reyes-Prieto A."/>
            <person name="Armbrust E.V."/>
            <person name="Aves S.J."/>
            <person name="Beiko R.G."/>
            <person name="Coutinho P."/>
            <person name="Dacks J.B."/>
            <person name="Durnford D.G."/>
            <person name="Fast N.M."/>
            <person name="Green B.R."/>
            <person name="Grisdale C.J."/>
            <person name="Hempel F."/>
            <person name="Henrissat B."/>
            <person name="Hoppner M.P."/>
            <person name="Ishida K."/>
            <person name="Kim E."/>
            <person name="Koreny L."/>
            <person name="Kroth P.G."/>
            <person name="Liu Y."/>
            <person name="Malik S.B."/>
            <person name="Maier U.G."/>
            <person name="McRose D."/>
            <person name="Mock T."/>
            <person name="Neilson J.A."/>
            <person name="Onodera N.T."/>
            <person name="Poole A.M."/>
            <person name="Pritham E.J."/>
            <person name="Richards T.A."/>
            <person name="Rocap G."/>
            <person name="Roy S.W."/>
            <person name="Sarai C."/>
            <person name="Schaack S."/>
            <person name="Shirato S."/>
            <person name="Slamovits C.H."/>
            <person name="Spencer D.F."/>
            <person name="Suzuki S."/>
            <person name="Worden A.Z."/>
            <person name="Zauner S."/>
            <person name="Barry K."/>
            <person name="Bell C."/>
            <person name="Bharti A.K."/>
            <person name="Crow J.A."/>
            <person name="Grimwood J."/>
            <person name="Kramer R."/>
            <person name="Lindquist E."/>
            <person name="Lucas S."/>
            <person name="Salamov A."/>
            <person name="McFadden G.I."/>
            <person name="Lane C.E."/>
            <person name="Keeling P.J."/>
            <person name="Gray M.W."/>
            <person name="Grigoriev I.V."/>
            <person name="Archibald J.M."/>
        </authorList>
    </citation>
    <scope>NUCLEOTIDE SEQUENCE</scope>
    <source>
        <strain evidence="2 4">CCMP2712</strain>
    </source>
</reference>
<evidence type="ECO:0000313" key="3">
    <source>
        <dbReference type="EnsemblProtists" id="EKX31300"/>
    </source>
</evidence>
<dbReference type="GeneID" id="17288019"/>
<evidence type="ECO:0008006" key="5">
    <source>
        <dbReference type="Google" id="ProtNLM"/>
    </source>
</evidence>
<name>L1I635_GUITC</name>
<feature type="region of interest" description="Disordered" evidence="1">
    <location>
        <begin position="163"/>
        <end position="190"/>
    </location>
</feature>
<proteinExistence type="predicted"/>
<dbReference type="EnsemblProtists" id="EKX31300">
    <property type="protein sequence ID" value="EKX31300"/>
    <property type="gene ID" value="GUITHDRAFT_149397"/>
</dbReference>
<reference evidence="4" key="2">
    <citation type="submission" date="2012-11" db="EMBL/GenBank/DDBJ databases">
        <authorList>
            <person name="Kuo A."/>
            <person name="Curtis B.A."/>
            <person name="Tanifuji G."/>
            <person name="Burki F."/>
            <person name="Gruber A."/>
            <person name="Irimia M."/>
            <person name="Maruyama S."/>
            <person name="Arias M.C."/>
            <person name="Ball S.G."/>
            <person name="Gile G.H."/>
            <person name="Hirakawa Y."/>
            <person name="Hopkins J.F."/>
            <person name="Rensing S.A."/>
            <person name="Schmutz J."/>
            <person name="Symeonidi A."/>
            <person name="Elias M."/>
            <person name="Eveleigh R.J."/>
            <person name="Herman E.K."/>
            <person name="Klute M.J."/>
            <person name="Nakayama T."/>
            <person name="Obornik M."/>
            <person name="Reyes-Prieto A."/>
            <person name="Armbrust E.V."/>
            <person name="Aves S.J."/>
            <person name="Beiko R.G."/>
            <person name="Coutinho P."/>
            <person name="Dacks J.B."/>
            <person name="Durnford D.G."/>
            <person name="Fast N.M."/>
            <person name="Green B.R."/>
            <person name="Grisdale C."/>
            <person name="Hempe F."/>
            <person name="Henrissat B."/>
            <person name="Hoppner M.P."/>
            <person name="Ishida K.-I."/>
            <person name="Kim E."/>
            <person name="Koreny L."/>
            <person name="Kroth P.G."/>
            <person name="Liu Y."/>
            <person name="Malik S.-B."/>
            <person name="Maier U.G."/>
            <person name="McRose D."/>
            <person name="Mock T."/>
            <person name="Neilson J.A."/>
            <person name="Onodera N.T."/>
            <person name="Poole A.M."/>
            <person name="Pritham E.J."/>
            <person name="Richards T.A."/>
            <person name="Rocap G."/>
            <person name="Roy S.W."/>
            <person name="Sarai C."/>
            <person name="Schaack S."/>
            <person name="Shirato S."/>
            <person name="Slamovits C.H."/>
            <person name="Spencer D.F."/>
            <person name="Suzuki S."/>
            <person name="Worden A.Z."/>
            <person name="Zauner S."/>
            <person name="Barry K."/>
            <person name="Bell C."/>
            <person name="Bharti A.K."/>
            <person name="Crow J.A."/>
            <person name="Grimwood J."/>
            <person name="Kramer R."/>
            <person name="Lindquist E."/>
            <person name="Lucas S."/>
            <person name="Salamov A."/>
            <person name="McFadden G.I."/>
            <person name="Lane C.E."/>
            <person name="Keeling P.J."/>
            <person name="Gray M.W."/>
            <person name="Grigoriev I.V."/>
            <person name="Archibald J.M."/>
        </authorList>
    </citation>
    <scope>NUCLEOTIDE SEQUENCE</scope>
    <source>
        <strain evidence="4">CCMP2712</strain>
    </source>
</reference>
<dbReference type="RefSeq" id="XP_005818280.1">
    <property type="nucleotide sequence ID" value="XM_005818223.1"/>
</dbReference>
<accession>L1I635</accession>
<dbReference type="InterPro" id="IPR012334">
    <property type="entry name" value="Pectin_lyas_fold"/>
</dbReference>
<dbReference type="InterPro" id="IPR011050">
    <property type="entry name" value="Pectin_lyase_fold/virulence"/>
</dbReference>
<protein>
    <recommendedName>
        <fullName evidence="5">Right handed beta helix domain-containing protein</fullName>
    </recommendedName>
</protein>
<feature type="compositionally biased region" description="Acidic residues" evidence="1">
    <location>
        <begin position="167"/>
        <end position="180"/>
    </location>
</feature>
<keyword evidence="4" id="KW-1185">Reference proteome</keyword>
<evidence type="ECO:0000256" key="1">
    <source>
        <dbReference type="SAM" id="MobiDB-lite"/>
    </source>
</evidence>
<dbReference type="SUPFAM" id="SSF51126">
    <property type="entry name" value="Pectin lyase-like"/>
    <property type="match status" value="1"/>
</dbReference>
<evidence type="ECO:0000313" key="2">
    <source>
        <dbReference type="EMBL" id="EKX31300.1"/>
    </source>
</evidence>
<organism evidence="2">
    <name type="scientific">Guillardia theta (strain CCMP2712)</name>
    <name type="common">Cryptophyte</name>
    <dbReference type="NCBI Taxonomy" id="905079"/>
    <lineage>
        <taxon>Eukaryota</taxon>
        <taxon>Cryptophyceae</taxon>
        <taxon>Pyrenomonadales</taxon>
        <taxon>Geminigeraceae</taxon>
        <taxon>Guillardia</taxon>
    </lineage>
</organism>
<dbReference type="PaxDb" id="55529-EKX31300"/>
<dbReference type="HOGENOM" id="CLU_1323104_0_0_1"/>
<evidence type="ECO:0000313" key="4">
    <source>
        <dbReference type="Proteomes" id="UP000011087"/>
    </source>
</evidence>
<dbReference type="AlphaFoldDB" id="L1I635"/>
<sequence length="208" mass="23074">MQDTLVSDNGENGIYVQGKGSIARIYRCNLIKNQENGAANLFLGTMFLSNSILQANRKNGLHVCGNRVFVSPWNGVNINTEAQGEANAEASKCTFKNNMDNGIHFREAQDTALLRPFSPITNIASSTSHDSENLLLLHATDGMRDFETQSLSDTIHPEDIRAAANANEEELEEEEEESFNADELPDKPTKAKVVEERILRSSQDLDLY</sequence>
<dbReference type="Proteomes" id="UP000011087">
    <property type="component" value="Unassembled WGS sequence"/>
</dbReference>
<dbReference type="KEGG" id="gtt:GUITHDRAFT_149397"/>
<dbReference type="EMBL" id="JH993308">
    <property type="protein sequence ID" value="EKX31300.1"/>
    <property type="molecule type" value="Genomic_DNA"/>
</dbReference>